<evidence type="ECO:0000256" key="1">
    <source>
        <dbReference type="ARBA" id="ARBA00008761"/>
    </source>
</evidence>
<dbReference type="InterPro" id="IPR021027">
    <property type="entry name" value="Transposase_put_HTH"/>
</dbReference>
<evidence type="ECO:0000256" key="5">
    <source>
        <dbReference type="ARBA" id="ARBA00023125"/>
    </source>
</evidence>
<dbReference type="GO" id="GO:0032196">
    <property type="term" value="P:transposition"/>
    <property type="evidence" value="ECO:0007669"/>
    <property type="project" value="UniProtKB-KW"/>
</dbReference>
<gene>
    <name evidence="10" type="ORF">CP500_013770</name>
</gene>
<dbReference type="InterPro" id="IPR010095">
    <property type="entry name" value="Cas12f1-like_TNB"/>
</dbReference>
<dbReference type="GO" id="GO:0046872">
    <property type="term" value="F:metal ion binding"/>
    <property type="evidence" value="ECO:0007669"/>
    <property type="project" value="UniProtKB-KW"/>
</dbReference>
<evidence type="ECO:0000256" key="4">
    <source>
        <dbReference type="ARBA" id="ARBA00022833"/>
    </source>
</evidence>
<evidence type="ECO:0000256" key="2">
    <source>
        <dbReference type="ARBA" id="ARBA00022578"/>
    </source>
</evidence>
<feature type="domain" description="Probable transposase IS891/IS1136/IS1341" evidence="7">
    <location>
        <begin position="181"/>
        <end position="289"/>
    </location>
</feature>
<dbReference type="AlphaFoldDB" id="A0A2G4EZG8"/>
<accession>A0A2G4EZG8</accession>
<feature type="domain" description="Transposase putative helix-turn-helix" evidence="9">
    <location>
        <begin position="3"/>
        <end position="38"/>
    </location>
</feature>
<evidence type="ECO:0000259" key="9">
    <source>
        <dbReference type="Pfam" id="PF12323"/>
    </source>
</evidence>
<evidence type="ECO:0000313" key="11">
    <source>
        <dbReference type="Proteomes" id="UP000226442"/>
    </source>
</evidence>
<evidence type="ECO:0000259" key="7">
    <source>
        <dbReference type="Pfam" id="PF01385"/>
    </source>
</evidence>
<keyword evidence="4" id="KW-0862">Zinc</keyword>
<evidence type="ECO:0000256" key="6">
    <source>
        <dbReference type="ARBA" id="ARBA00023172"/>
    </source>
</evidence>
<evidence type="ECO:0000256" key="3">
    <source>
        <dbReference type="ARBA" id="ARBA00022723"/>
    </source>
</evidence>
<comment type="similarity">
    <text evidence="1">In the C-terminal section; belongs to the transposase 35 family.</text>
</comment>
<dbReference type="Pfam" id="PF12323">
    <property type="entry name" value="HTH_OrfB_IS605"/>
    <property type="match status" value="1"/>
</dbReference>
<comment type="caution">
    <text evidence="10">The sequence shown here is derived from an EMBL/GenBank/DDBJ whole genome shotgun (WGS) entry which is preliminary data.</text>
</comment>
<dbReference type="EMBL" id="NXIB02000074">
    <property type="protein sequence ID" value="PHX54899.1"/>
    <property type="molecule type" value="Genomic_DNA"/>
</dbReference>
<keyword evidence="11" id="KW-1185">Reference proteome</keyword>
<proteinExistence type="inferred from homology"/>
<evidence type="ECO:0000313" key="10">
    <source>
        <dbReference type="EMBL" id="PHX54899.1"/>
    </source>
</evidence>
<keyword evidence="2" id="KW-0815">Transposition</keyword>
<keyword evidence="3" id="KW-0479">Metal-binding</keyword>
<dbReference type="GO" id="GO:0006310">
    <property type="term" value="P:DNA recombination"/>
    <property type="evidence" value="ECO:0007669"/>
    <property type="project" value="UniProtKB-KW"/>
</dbReference>
<keyword evidence="5" id="KW-0238">DNA-binding</keyword>
<sequence length="404" mass="46018">MYAIKLELKLNNKQRTLMARHSGYARFCYNYALSLYQEVKSLPGSSSKKVAAIERVFTNHVKKIPEYQWTNTLSSRVYKMTFRHFNEALSRFFKGLGEFPKFKRKKDGDSFTVDAADWNHSILLAAKKSIKIPTLGTFRLKEAIPFPCVAQTFTISRTADKWYVSFAIKADKIPPLCHPVAEPVGIDLGVSTFATLSDGNSYSSPRPLQKAKTKLSKEQWRNRKKQLGNRKLGVKASKNAHKHYRKVAKIHGRTANVRRDFLQKTTTDISQKYAHIRIEDLKVSGLMANQKLAAAISDCGFYEFRRQLTYKSGMYGTKVELVDRWFPSSKTCSNCGHVQSMPLKERVFNCGYCNLSINRDVNAAINLSRCSEKVRLAQSEVKPVDKKEPTPLVEAGSEHQICRR</sequence>
<dbReference type="Proteomes" id="UP000226442">
    <property type="component" value="Unassembled WGS sequence"/>
</dbReference>
<protein>
    <submittedName>
        <fullName evidence="10">Transposase</fullName>
    </submittedName>
</protein>
<dbReference type="Pfam" id="PF01385">
    <property type="entry name" value="OrfB_IS605"/>
    <property type="match status" value="1"/>
</dbReference>
<dbReference type="InterPro" id="IPR001959">
    <property type="entry name" value="Transposase"/>
</dbReference>
<name>A0A2G4EZG8_9CYAN</name>
<dbReference type="NCBIfam" id="NF040570">
    <property type="entry name" value="guided_TnpB"/>
    <property type="match status" value="1"/>
</dbReference>
<dbReference type="RefSeq" id="WP_096828962.1">
    <property type="nucleotide sequence ID" value="NZ_NXIB02000074.1"/>
</dbReference>
<reference evidence="10" key="1">
    <citation type="submission" date="2017-10" db="EMBL/GenBank/DDBJ databases">
        <title>Draft genome sequence of the planktic cyanobacteria Tychonema bourrellyi isolated from alpine lentic freshwater.</title>
        <authorList>
            <person name="Tett A."/>
            <person name="Armanini F."/>
            <person name="Asnicar F."/>
            <person name="Boscaini A."/>
            <person name="Pasolli E."/>
            <person name="Zolfo M."/>
            <person name="Donati C."/>
            <person name="Salmaso N."/>
            <person name="Segata N."/>
        </authorList>
    </citation>
    <scope>NUCLEOTIDE SEQUENCE</scope>
    <source>
        <strain evidence="10">FEM_GT703</strain>
    </source>
</reference>
<keyword evidence="6" id="KW-0233">DNA recombination</keyword>
<dbReference type="GO" id="GO:0003677">
    <property type="term" value="F:DNA binding"/>
    <property type="evidence" value="ECO:0007669"/>
    <property type="project" value="UniProtKB-KW"/>
</dbReference>
<dbReference type="OrthoDB" id="443538at2"/>
<evidence type="ECO:0000259" key="8">
    <source>
        <dbReference type="Pfam" id="PF07282"/>
    </source>
</evidence>
<feature type="domain" description="Cas12f1-like TNB" evidence="8">
    <location>
        <begin position="301"/>
        <end position="367"/>
    </location>
</feature>
<organism evidence="10 11">
    <name type="scientific">Tychonema bourrellyi FEM_GT703</name>
    <dbReference type="NCBI Taxonomy" id="2040638"/>
    <lineage>
        <taxon>Bacteria</taxon>
        <taxon>Bacillati</taxon>
        <taxon>Cyanobacteriota</taxon>
        <taxon>Cyanophyceae</taxon>
        <taxon>Oscillatoriophycideae</taxon>
        <taxon>Oscillatoriales</taxon>
        <taxon>Microcoleaceae</taxon>
        <taxon>Tychonema</taxon>
    </lineage>
</organism>
<dbReference type="Pfam" id="PF07282">
    <property type="entry name" value="Cas12f1-like_TNB"/>
    <property type="match status" value="1"/>
</dbReference>
<dbReference type="NCBIfam" id="TIGR01766">
    <property type="entry name" value="IS200/IS605 family accessory protein TnpB-like domain"/>
    <property type="match status" value="1"/>
</dbReference>